<accession>A0A139APS0</accession>
<keyword evidence="1" id="KW-0175">Coiled coil</keyword>
<evidence type="ECO:0000313" key="3">
    <source>
        <dbReference type="Proteomes" id="UP000070544"/>
    </source>
</evidence>
<evidence type="ECO:0000313" key="2">
    <source>
        <dbReference type="EMBL" id="KXS18503.1"/>
    </source>
</evidence>
<protein>
    <submittedName>
        <fullName evidence="2">Uncharacterized protein</fullName>
    </submittedName>
</protein>
<dbReference type="Proteomes" id="UP000070544">
    <property type="component" value="Unassembled WGS sequence"/>
</dbReference>
<dbReference type="AlphaFoldDB" id="A0A139APS0"/>
<feature type="coiled-coil region" evidence="1">
    <location>
        <begin position="42"/>
        <end position="76"/>
    </location>
</feature>
<proteinExistence type="predicted"/>
<sequence>MNSCIPFEPLRFLHPGFLFRVPSELQQLKGTRSKSLPQTGSYGDFENALVAADQEVKELQDLVQDLRRERIETHQHMRERSLEWEPNHLPFDIAQNRDSSVDEDVREVNMNTLNGRGIHRHVRNGTVNGKGGRRFAMHLTGELSSGMQKRLYGALCKLSALFESDIFYFGLWKGTKKNHM</sequence>
<keyword evidence="3" id="KW-1185">Reference proteome</keyword>
<evidence type="ECO:0000256" key="1">
    <source>
        <dbReference type="SAM" id="Coils"/>
    </source>
</evidence>
<reference evidence="2 3" key="1">
    <citation type="journal article" date="2015" name="Genome Biol. Evol.">
        <title>Phylogenomic analyses indicate that early fungi evolved digesting cell walls of algal ancestors of land plants.</title>
        <authorList>
            <person name="Chang Y."/>
            <person name="Wang S."/>
            <person name="Sekimoto S."/>
            <person name="Aerts A.L."/>
            <person name="Choi C."/>
            <person name="Clum A."/>
            <person name="LaButti K.M."/>
            <person name="Lindquist E.A."/>
            <person name="Yee Ngan C."/>
            <person name="Ohm R.A."/>
            <person name="Salamov A.A."/>
            <person name="Grigoriev I.V."/>
            <person name="Spatafora J.W."/>
            <person name="Berbee M.L."/>
        </authorList>
    </citation>
    <scope>NUCLEOTIDE SEQUENCE [LARGE SCALE GENOMIC DNA]</scope>
    <source>
        <strain evidence="2 3">JEL478</strain>
    </source>
</reference>
<name>A0A139APS0_GONPJ</name>
<dbReference type="EMBL" id="KQ965742">
    <property type="protein sequence ID" value="KXS18503.1"/>
    <property type="molecule type" value="Genomic_DNA"/>
</dbReference>
<organism evidence="2 3">
    <name type="scientific">Gonapodya prolifera (strain JEL478)</name>
    <name type="common">Monoblepharis prolifera</name>
    <dbReference type="NCBI Taxonomy" id="1344416"/>
    <lineage>
        <taxon>Eukaryota</taxon>
        <taxon>Fungi</taxon>
        <taxon>Fungi incertae sedis</taxon>
        <taxon>Chytridiomycota</taxon>
        <taxon>Chytridiomycota incertae sedis</taxon>
        <taxon>Monoblepharidomycetes</taxon>
        <taxon>Monoblepharidales</taxon>
        <taxon>Gonapodyaceae</taxon>
        <taxon>Gonapodya</taxon>
    </lineage>
</organism>
<gene>
    <name evidence="2" type="ORF">M427DRAFT_211989</name>
</gene>